<dbReference type="EMBL" id="BIFS01000002">
    <property type="protein sequence ID" value="GCE23848.1"/>
    <property type="molecule type" value="Genomic_DNA"/>
</dbReference>
<protein>
    <submittedName>
        <fullName evidence="1">Uncharacterized protein</fullName>
    </submittedName>
</protein>
<evidence type="ECO:0000313" key="1">
    <source>
        <dbReference type="EMBL" id="GCE23848.1"/>
    </source>
</evidence>
<organism evidence="1 2">
    <name type="scientific">Dictyobacter kobayashii</name>
    <dbReference type="NCBI Taxonomy" id="2014872"/>
    <lineage>
        <taxon>Bacteria</taxon>
        <taxon>Bacillati</taxon>
        <taxon>Chloroflexota</taxon>
        <taxon>Ktedonobacteria</taxon>
        <taxon>Ktedonobacterales</taxon>
        <taxon>Dictyobacteraceae</taxon>
        <taxon>Dictyobacter</taxon>
    </lineage>
</organism>
<accession>A0A402AXN0</accession>
<proteinExistence type="predicted"/>
<reference evidence="2" key="1">
    <citation type="submission" date="2018-12" db="EMBL/GenBank/DDBJ databases">
        <title>Tengunoibacter tsumagoiensis gen. nov., sp. nov., Dictyobacter kobayashii sp. nov., D. alpinus sp. nov., and D. joshuensis sp. nov. and description of Dictyobacteraceae fam. nov. within the order Ktedonobacterales isolated from Tengu-no-mugimeshi.</title>
        <authorList>
            <person name="Wang C.M."/>
            <person name="Zheng Y."/>
            <person name="Sakai Y."/>
            <person name="Toyoda A."/>
            <person name="Minakuchi Y."/>
            <person name="Abe K."/>
            <person name="Yokota A."/>
            <person name="Yabe S."/>
        </authorList>
    </citation>
    <scope>NUCLEOTIDE SEQUENCE [LARGE SCALE GENOMIC DNA]</scope>
    <source>
        <strain evidence="2">Uno11</strain>
    </source>
</reference>
<comment type="caution">
    <text evidence="1">The sequence shown here is derived from an EMBL/GenBank/DDBJ whole genome shotgun (WGS) entry which is preliminary data.</text>
</comment>
<keyword evidence="2" id="KW-1185">Reference proteome</keyword>
<dbReference type="AlphaFoldDB" id="A0A402AXN0"/>
<evidence type="ECO:0000313" key="2">
    <source>
        <dbReference type="Proteomes" id="UP000287188"/>
    </source>
</evidence>
<dbReference type="Proteomes" id="UP000287188">
    <property type="component" value="Unassembled WGS sequence"/>
</dbReference>
<gene>
    <name evidence="1" type="ORF">KDK_76480</name>
</gene>
<sequence length="63" mass="6933">MCGALAHGTQPDKGLRGMAIGMPPGLKMVTDPYAIKAILLSFNREVDELAWTKLLGRRFISKF</sequence>
<name>A0A402AXN0_9CHLR</name>